<proteinExistence type="predicted"/>
<dbReference type="AlphaFoldDB" id="A0A0E9SGU7"/>
<sequence>MADHHLRFNLAKTEVLYILSKSSLLQDLSLWLLAESSLRAHLSTAKSLGRCLITN</sequence>
<accession>A0A0E9SGU7</accession>
<protein>
    <submittedName>
        <fullName evidence="1">Uncharacterized protein</fullName>
    </submittedName>
</protein>
<reference evidence="1" key="2">
    <citation type="journal article" date="2015" name="Fish Shellfish Immunol.">
        <title>Early steps in the European eel (Anguilla anguilla)-Vibrio vulnificus interaction in the gills: Role of the RtxA13 toxin.</title>
        <authorList>
            <person name="Callol A."/>
            <person name="Pajuelo D."/>
            <person name="Ebbesson L."/>
            <person name="Teles M."/>
            <person name="MacKenzie S."/>
            <person name="Amaro C."/>
        </authorList>
    </citation>
    <scope>NUCLEOTIDE SEQUENCE</scope>
</reference>
<dbReference type="EMBL" id="GBXM01068105">
    <property type="protein sequence ID" value="JAH40472.1"/>
    <property type="molecule type" value="Transcribed_RNA"/>
</dbReference>
<name>A0A0E9SGU7_ANGAN</name>
<evidence type="ECO:0000313" key="1">
    <source>
        <dbReference type="EMBL" id="JAH40472.1"/>
    </source>
</evidence>
<reference evidence="1" key="1">
    <citation type="submission" date="2014-11" db="EMBL/GenBank/DDBJ databases">
        <authorList>
            <person name="Amaro Gonzalez C."/>
        </authorList>
    </citation>
    <scope>NUCLEOTIDE SEQUENCE</scope>
</reference>
<organism evidence="1">
    <name type="scientific">Anguilla anguilla</name>
    <name type="common">European freshwater eel</name>
    <name type="synonym">Muraena anguilla</name>
    <dbReference type="NCBI Taxonomy" id="7936"/>
    <lineage>
        <taxon>Eukaryota</taxon>
        <taxon>Metazoa</taxon>
        <taxon>Chordata</taxon>
        <taxon>Craniata</taxon>
        <taxon>Vertebrata</taxon>
        <taxon>Euteleostomi</taxon>
        <taxon>Actinopterygii</taxon>
        <taxon>Neopterygii</taxon>
        <taxon>Teleostei</taxon>
        <taxon>Anguilliformes</taxon>
        <taxon>Anguillidae</taxon>
        <taxon>Anguilla</taxon>
    </lineage>
</organism>